<evidence type="ECO:0000256" key="4">
    <source>
        <dbReference type="ARBA" id="ARBA00022807"/>
    </source>
</evidence>
<organism evidence="7 8">
    <name type="scientific">Kibdelosporangium lantanae</name>
    <dbReference type="NCBI Taxonomy" id="1497396"/>
    <lineage>
        <taxon>Bacteria</taxon>
        <taxon>Bacillati</taxon>
        <taxon>Actinomycetota</taxon>
        <taxon>Actinomycetes</taxon>
        <taxon>Pseudonocardiales</taxon>
        <taxon>Pseudonocardiaceae</taxon>
        <taxon>Kibdelosporangium</taxon>
    </lineage>
</organism>
<dbReference type="InterPro" id="IPR000064">
    <property type="entry name" value="NLP_P60_dom"/>
</dbReference>
<feature type="region of interest" description="Disordered" evidence="5">
    <location>
        <begin position="1"/>
        <end position="44"/>
    </location>
</feature>
<dbReference type="PROSITE" id="PS51935">
    <property type="entry name" value="NLPC_P60"/>
    <property type="match status" value="1"/>
</dbReference>
<sequence>MSSDHRDDGPVAPVVEVGGDRPTYGLDHSGPRTAPSQFGKPYVWGGDGDAESGFDCSGLTRTAYQAAGITIPRTAQTQYNAGPLLSPDAPLLPGDLEFFGTGPARLPTSASPSPALT</sequence>
<name>A0ABW3M8T5_9PSEU</name>
<gene>
    <name evidence="7" type="ORF">ACFQ1S_14930</name>
</gene>
<keyword evidence="3" id="KW-0378">Hydrolase</keyword>
<evidence type="ECO:0000256" key="5">
    <source>
        <dbReference type="SAM" id="MobiDB-lite"/>
    </source>
</evidence>
<dbReference type="Proteomes" id="UP001597045">
    <property type="component" value="Unassembled WGS sequence"/>
</dbReference>
<keyword evidence="8" id="KW-1185">Reference proteome</keyword>
<feature type="domain" description="NlpC/P60" evidence="6">
    <location>
        <begin position="24"/>
        <end position="117"/>
    </location>
</feature>
<accession>A0ABW3M8T5</accession>
<comment type="caution">
    <text evidence="7">The sequence shown here is derived from an EMBL/GenBank/DDBJ whole genome shotgun (WGS) entry which is preliminary data.</text>
</comment>
<reference evidence="8" key="1">
    <citation type="journal article" date="2019" name="Int. J. Syst. Evol. Microbiol.">
        <title>The Global Catalogue of Microorganisms (GCM) 10K type strain sequencing project: providing services to taxonomists for standard genome sequencing and annotation.</title>
        <authorList>
            <consortium name="The Broad Institute Genomics Platform"/>
            <consortium name="The Broad Institute Genome Sequencing Center for Infectious Disease"/>
            <person name="Wu L."/>
            <person name="Ma J."/>
        </authorList>
    </citation>
    <scope>NUCLEOTIDE SEQUENCE [LARGE SCALE GENOMIC DNA]</scope>
    <source>
        <strain evidence="8">JCM 31486</strain>
    </source>
</reference>
<dbReference type="PANTHER" id="PTHR47359">
    <property type="entry name" value="PEPTIDOGLYCAN DL-ENDOPEPTIDASE CWLO"/>
    <property type="match status" value="1"/>
</dbReference>
<proteinExistence type="inferred from homology"/>
<dbReference type="InterPro" id="IPR051794">
    <property type="entry name" value="PG_Endopeptidase_C40"/>
</dbReference>
<evidence type="ECO:0000259" key="6">
    <source>
        <dbReference type="PROSITE" id="PS51935"/>
    </source>
</evidence>
<protein>
    <submittedName>
        <fullName evidence="7">C40 family peptidase</fullName>
    </submittedName>
</protein>
<dbReference type="Pfam" id="PF00877">
    <property type="entry name" value="NLPC_P60"/>
    <property type="match status" value="1"/>
</dbReference>
<evidence type="ECO:0000256" key="2">
    <source>
        <dbReference type="ARBA" id="ARBA00022670"/>
    </source>
</evidence>
<evidence type="ECO:0000256" key="1">
    <source>
        <dbReference type="ARBA" id="ARBA00007074"/>
    </source>
</evidence>
<dbReference type="PANTHER" id="PTHR47359:SF3">
    <property type="entry name" value="NLP_P60 DOMAIN-CONTAINING PROTEIN-RELATED"/>
    <property type="match status" value="1"/>
</dbReference>
<keyword evidence="2" id="KW-0645">Protease</keyword>
<dbReference type="SUPFAM" id="SSF54001">
    <property type="entry name" value="Cysteine proteinases"/>
    <property type="match status" value="1"/>
</dbReference>
<keyword evidence="4" id="KW-0788">Thiol protease</keyword>
<dbReference type="EMBL" id="JBHTIS010000778">
    <property type="protein sequence ID" value="MFD1046752.1"/>
    <property type="molecule type" value="Genomic_DNA"/>
</dbReference>
<evidence type="ECO:0000313" key="7">
    <source>
        <dbReference type="EMBL" id="MFD1046752.1"/>
    </source>
</evidence>
<evidence type="ECO:0000256" key="3">
    <source>
        <dbReference type="ARBA" id="ARBA00022801"/>
    </source>
</evidence>
<comment type="similarity">
    <text evidence="1">Belongs to the peptidase C40 family.</text>
</comment>
<dbReference type="InterPro" id="IPR038765">
    <property type="entry name" value="Papain-like_cys_pep_sf"/>
</dbReference>
<evidence type="ECO:0000313" key="8">
    <source>
        <dbReference type="Proteomes" id="UP001597045"/>
    </source>
</evidence>
<dbReference type="Gene3D" id="3.90.1720.10">
    <property type="entry name" value="endopeptidase domain like (from Nostoc punctiforme)"/>
    <property type="match status" value="1"/>
</dbReference>